<dbReference type="RefSeq" id="WP_166247859.1">
    <property type="nucleotide sequence ID" value="NZ_CP049616.1"/>
</dbReference>
<keyword evidence="3" id="KW-0808">Transferase</keyword>
<accession>A0A6G7J0R9</accession>
<evidence type="ECO:0000259" key="2">
    <source>
        <dbReference type="Pfam" id="PF13439"/>
    </source>
</evidence>
<feature type="domain" description="Glycosyl transferase family 1" evidence="1">
    <location>
        <begin position="181"/>
        <end position="325"/>
    </location>
</feature>
<dbReference type="EMBL" id="CP049616">
    <property type="protein sequence ID" value="QII44198.1"/>
    <property type="molecule type" value="Genomic_DNA"/>
</dbReference>
<reference evidence="3 4" key="1">
    <citation type="submission" date="2020-02" db="EMBL/GenBank/DDBJ databases">
        <title>Complete genome of Muricauda sp. 501str8.</title>
        <authorList>
            <person name="Dong B."/>
            <person name="Zhu S."/>
            <person name="Yang J."/>
            <person name="Chen J."/>
        </authorList>
    </citation>
    <scope>NUCLEOTIDE SEQUENCE [LARGE SCALE GENOMIC DNA]</scope>
    <source>
        <strain evidence="3 4">501str8</strain>
    </source>
</reference>
<keyword evidence="4" id="KW-1185">Reference proteome</keyword>
<protein>
    <submittedName>
        <fullName evidence="3">Glycosyltransferase</fullName>
    </submittedName>
</protein>
<evidence type="ECO:0000313" key="3">
    <source>
        <dbReference type="EMBL" id="QII44198.1"/>
    </source>
</evidence>
<gene>
    <name evidence="3" type="ORF">GVT53_05755</name>
</gene>
<dbReference type="Pfam" id="PF00534">
    <property type="entry name" value="Glycos_transf_1"/>
    <property type="match status" value="1"/>
</dbReference>
<sequence length="358" mass="40645">MKKKYKVFFVIPSLRAGGAERVMSFVAQNLNQTLFETTLVVIGSKKDYSYKIENTHVLFLEKSRVLYSFFPIFSLLQKQKPDIVISAIGHVNAIMAFESVFFRKTVFIGREVNVISVLTQIQPSKSWYSLFDFTKYSYKLLDIILCQSKDMARDMKENFDVPNKKIRIINNPVSSSFTPKSQNPNNIVPKFITVGSLVDRKGHKRILSALAQYKGKFEYTLLGDGEKADEILNFAKEIGLEKNLIHIPFSKNVSKYLKSSNVYLQGSYVEGFPNALLESCATGTPAIVYRALGGIDEIIENGVNGYIVENETEFVEKLNLLLEQKLAPETVSSSVTHKFNAPKILKEYENLFLEVLQR</sequence>
<dbReference type="SUPFAM" id="SSF53756">
    <property type="entry name" value="UDP-Glycosyltransferase/glycogen phosphorylase"/>
    <property type="match status" value="1"/>
</dbReference>
<feature type="domain" description="Glycosyltransferase subfamily 4-like N-terminal" evidence="2">
    <location>
        <begin position="17"/>
        <end position="174"/>
    </location>
</feature>
<dbReference type="InterPro" id="IPR001296">
    <property type="entry name" value="Glyco_trans_1"/>
</dbReference>
<dbReference type="PANTHER" id="PTHR12526:SF630">
    <property type="entry name" value="GLYCOSYLTRANSFERASE"/>
    <property type="match status" value="1"/>
</dbReference>
<dbReference type="Gene3D" id="3.40.50.2000">
    <property type="entry name" value="Glycogen Phosphorylase B"/>
    <property type="match status" value="2"/>
</dbReference>
<proteinExistence type="predicted"/>
<dbReference type="CDD" id="cd03811">
    <property type="entry name" value="GT4_GT28_WabH-like"/>
    <property type="match status" value="1"/>
</dbReference>
<dbReference type="AlphaFoldDB" id="A0A6G7J0R9"/>
<dbReference type="InterPro" id="IPR028098">
    <property type="entry name" value="Glyco_trans_4-like_N"/>
</dbReference>
<organism evidence="3 4">
    <name type="scientific">Flagellimonas oceani</name>
    <dbReference type="NCBI Taxonomy" id="2698672"/>
    <lineage>
        <taxon>Bacteria</taxon>
        <taxon>Pseudomonadati</taxon>
        <taxon>Bacteroidota</taxon>
        <taxon>Flavobacteriia</taxon>
        <taxon>Flavobacteriales</taxon>
        <taxon>Flavobacteriaceae</taxon>
        <taxon>Flagellimonas</taxon>
    </lineage>
</organism>
<evidence type="ECO:0000259" key="1">
    <source>
        <dbReference type="Pfam" id="PF00534"/>
    </source>
</evidence>
<name>A0A6G7J0R9_9FLAO</name>
<dbReference type="GO" id="GO:0016757">
    <property type="term" value="F:glycosyltransferase activity"/>
    <property type="evidence" value="ECO:0007669"/>
    <property type="project" value="InterPro"/>
</dbReference>
<dbReference type="KEGG" id="mut:GVT53_05755"/>
<evidence type="ECO:0000313" key="4">
    <source>
        <dbReference type="Proteomes" id="UP000502928"/>
    </source>
</evidence>
<dbReference type="Proteomes" id="UP000502928">
    <property type="component" value="Chromosome"/>
</dbReference>
<dbReference type="PANTHER" id="PTHR12526">
    <property type="entry name" value="GLYCOSYLTRANSFERASE"/>
    <property type="match status" value="1"/>
</dbReference>
<dbReference type="Pfam" id="PF13439">
    <property type="entry name" value="Glyco_transf_4"/>
    <property type="match status" value="1"/>
</dbReference>